<dbReference type="InParanoid" id="D7U0N1"/>
<protein>
    <submittedName>
        <fullName evidence="1">Uncharacterized protein</fullName>
    </submittedName>
</protein>
<accession>D7U0N1</accession>
<dbReference type="Proteomes" id="UP000009183">
    <property type="component" value="Chromosome 9"/>
</dbReference>
<dbReference type="HOGENOM" id="CLU_3072626_0_0_1"/>
<keyword evidence="2" id="KW-1185">Reference proteome</keyword>
<evidence type="ECO:0000313" key="1">
    <source>
        <dbReference type="EMBL" id="CBI36177.3"/>
    </source>
</evidence>
<proteinExistence type="predicted"/>
<sequence length="53" mass="5880">MLKSTSFSHKTFQSTTGETCFRNITLDSGISNSRKIISHTHTITITTIHPIST</sequence>
<reference evidence="2" key="1">
    <citation type="journal article" date="2007" name="Nature">
        <title>The grapevine genome sequence suggests ancestral hexaploidization in major angiosperm phyla.</title>
        <authorList>
            <consortium name="The French-Italian Public Consortium for Grapevine Genome Characterization."/>
            <person name="Jaillon O."/>
            <person name="Aury J.-M."/>
            <person name="Noel B."/>
            <person name="Policriti A."/>
            <person name="Clepet C."/>
            <person name="Casagrande A."/>
            <person name="Choisne N."/>
            <person name="Aubourg S."/>
            <person name="Vitulo N."/>
            <person name="Jubin C."/>
            <person name="Vezzi A."/>
            <person name="Legeai F."/>
            <person name="Hugueney P."/>
            <person name="Dasilva C."/>
            <person name="Horner D."/>
            <person name="Mica E."/>
            <person name="Jublot D."/>
            <person name="Poulain J."/>
            <person name="Bruyere C."/>
            <person name="Billault A."/>
            <person name="Segurens B."/>
            <person name="Gouyvenoux M."/>
            <person name="Ugarte E."/>
            <person name="Cattonaro F."/>
            <person name="Anthouard V."/>
            <person name="Vico V."/>
            <person name="Del Fabbro C."/>
            <person name="Alaux M."/>
            <person name="Di Gaspero G."/>
            <person name="Dumas V."/>
            <person name="Felice N."/>
            <person name="Paillard S."/>
            <person name="Juman I."/>
            <person name="Moroldo M."/>
            <person name="Scalabrin S."/>
            <person name="Canaguier A."/>
            <person name="Le Clainche I."/>
            <person name="Malacrida G."/>
            <person name="Durand E."/>
            <person name="Pesole G."/>
            <person name="Laucou V."/>
            <person name="Chatelet P."/>
            <person name="Merdinoglu D."/>
            <person name="Delledonne M."/>
            <person name="Pezzotti M."/>
            <person name="Lecharny A."/>
            <person name="Scarpelli C."/>
            <person name="Artiguenave F."/>
            <person name="Pe M.E."/>
            <person name="Valle G."/>
            <person name="Morgante M."/>
            <person name="Caboche M."/>
            <person name="Adam-Blondon A.-F."/>
            <person name="Weissenbach J."/>
            <person name="Quetier F."/>
            <person name="Wincker P."/>
        </authorList>
    </citation>
    <scope>NUCLEOTIDE SEQUENCE [LARGE SCALE GENOMIC DNA]</scope>
    <source>
        <strain evidence="2">cv. Pinot noir / PN40024</strain>
    </source>
</reference>
<evidence type="ECO:0000313" key="2">
    <source>
        <dbReference type="Proteomes" id="UP000009183"/>
    </source>
</evidence>
<gene>
    <name evidence="1" type="ordered locus">VIT_09s0002g04920</name>
</gene>
<dbReference type="AlphaFoldDB" id="D7U0N1"/>
<dbReference type="PaxDb" id="29760-VIT_09s0002g04920.t01"/>
<dbReference type="EMBL" id="FN596494">
    <property type="protein sequence ID" value="CBI36177.3"/>
    <property type="molecule type" value="Genomic_DNA"/>
</dbReference>
<name>D7U0N1_VITVI</name>
<organism evidence="1 2">
    <name type="scientific">Vitis vinifera</name>
    <name type="common">Grape</name>
    <dbReference type="NCBI Taxonomy" id="29760"/>
    <lineage>
        <taxon>Eukaryota</taxon>
        <taxon>Viridiplantae</taxon>
        <taxon>Streptophyta</taxon>
        <taxon>Embryophyta</taxon>
        <taxon>Tracheophyta</taxon>
        <taxon>Spermatophyta</taxon>
        <taxon>Magnoliopsida</taxon>
        <taxon>eudicotyledons</taxon>
        <taxon>Gunneridae</taxon>
        <taxon>Pentapetalae</taxon>
        <taxon>rosids</taxon>
        <taxon>Vitales</taxon>
        <taxon>Vitaceae</taxon>
        <taxon>Viteae</taxon>
        <taxon>Vitis</taxon>
    </lineage>
</organism>